<organism evidence="1 3">
    <name type="scientific">Didymodactylos carnosus</name>
    <dbReference type="NCBI Taxonomy" id="1234261"/>
    <lineage>
        <taxon>Eukaryota</taxon>
        <taxon>Metazoa</taxon>
        <taxon>Spiralia</taxon>
        <taxon>Gnathifera</taxon>
        <taxon>Rotifera</taxon>
        <taxon>Eurotatoria</taxon>
        <taxon>Bdelloidea</taxon>
        <taxon>Philodinida</taxon>
        <taxon>Philodinidae</taxon>
        <taxon>Didymodactylos</taxon>
    </lineage>
</organism>
<evidence type="ECO:0000313" key="3">
    <source>
        <dbReference type="Proteomes" id="UP000663829"/>
    </source>
</evidence>
<dbReference type="Proteomes" id="UP000681722">
    <property type="component" value="Unassembled WGS sequence"/>
</dbReference>
<keyword evidence="3" id="KW-1185">Reference proteome</keyword>
<reference evidence="1" key="1">
    <citation type="submission" date="2021-02" db="EMBL/GenBank/DDBJ databases">
        <authorList>
            <person name="Nowell W R."/>
        </authorList>
    </citation>
    <scope>NUCLEOTIDE SEQUENCE</scope>
</reference>
<sequence>MARRIGVRYTEQRLDLEKRLKLFFERLEAYATLTVQPINYQKTEALWPARALGPPDSIFFPASTKLIGLRHLSI</sequence>
<dbReference type="EMBL" id="CAJNOQ010003825">
    <property type="protein sequence ID" value="CAF1031463.1"/>
    <property type="molecule type" value="Genomic_DNA"/>
</dbReference>
<evidence type="ECO:0000313" key="2">
    <source>
        <dbReference type="EMBL" id="CAF3802175.1"/>
    </source>
</evidence>
<evidence type="ECO:0000313" key="1">
    <source>
        <dbReference type="EMBL" id="CAF1031463.1"/>
    </source>
</evidence>
<comment type="caution">
    <text evidence="1">The sequence shown here is derived from an EMBL/GenBank/DDBJ whole genome shotgun (WGS) entry which is preliminary data.</text>
</comment>
<dbReference type="OrthoDB" id="9802488at2759"/>
<name>A0A814J0B0_9BILA</name>
<gene>
    <name evidence="1" type="ORF">GPM918_LOCUS15301</name>
    <name evidence="2" type="ORF">SRO942_LOCUS15297</name>
</gene>
<accession>A0A814J0B0</accession>
<dbReference type="AlphaFoldDB" id="A0A814J0B0"/>
<proteinExistence type="predicted"/>
<protein>
    <submittedName>
        <fullName evidence="1">Uncharacterized protein</fullName>
    </submittedName>
</protein>
<dbReference type="EMBL" id="CAJOBC010003824">
    <property type="protein sequence ID" value="CAF3802175.1"/>
    <property type="molecule type" value="Genomic_DNA"/>
</dbReference>
<dbReference type="Proteomes" id="UP000663829">
    <property type="component" value="Unassembled WGS sequence"/>
</dbReference>